<dbReference type="GO" id="GO:0004497">
    <property type="term" value="F:monooxygenase activity"/>
    <property type="evidence" value="ECO:0007669"/>
    <property type="project" value="UniProtKB-ARBA"/>
</dbReference>
<reference evidence="6 7" key="1">
    <citation type="submission" date="2007-08" db="EMBL/GenBank/DDBJ databases">
        <title>Complete sequence of Roseiflexus castenholzii DSM 13941.</title>
        <authorList>
            <consortium name="US DOE Joint Genome Institute"/>
            <person name="Copeland A."/>
            <person name="Lucas S."/>
            <person name="Lapidus A."/>
            <person name="Barry K."/>
            <person name="Glavina del Rio T."/>
            <person name="Dalin E."/>
            <person name="Tice H."/>
            <person name="Pitluck S."/>
            <person name="Thompson L.S."/>
            <person name="Brettin T."/>
            <person name="Bruce D."/>
            <person name="Detter J.C."/>
            <person name="Han C."/>
            <person name="Tapia R."/>
            <person name="Schmutz J."/>
            <person name="Larimer F."/>
            <person name="Land M."/>
            <person name="Hauser L."/>
            <person name="Kyrpides N."/>
            <person name="Mikhailova N."/>
            <person name="Bryant D.A."/>
            <person name="Hanada S."/>
            <person name="Tsukatani Y."/>
            <person name="Richardson P."/>
        </authorList>
    </citation>
    <scope>NUCLEOTIDE SEQUENCE [LARGE SCALE GENOMIC DNA]</scope>
    <source>
        <strain evidence="7">DSM 13941 / HLO8</strain>
    </source>
</reference>
<dbReference type="PANTHER" id="PTHR21496:SF23">
    <property type="entry name" value="3-PHENYLPROPIONATE_CINNAMIC ACID DIOXYGENASE FERREDOXIN SUBUNIT"/>
    <property type="match status" value="1"/>
</dbReference>
<dbReference type="PROSITE" id="PS51296">
    <property type="entry name" value="RIESKE"/>
    <property type="match status" value="1"/>
</dbReference>
<dbReference type="RefSeq" id="WP_011997848.1">
    <property type="nucleotide sequence ID" value="NC_009767.1"/>
</dbReference>
<dbReference type="SUPFAM" id="SSF50022">
    <property type="entry name" value="ISP domain"/>
    <property type="match status" value="1"/>
</dbReference>
<evidence type="ECO:0000256" key="3">
    <source>
        <dbReference type="ARBA" id="ARBA00023004"/>
    </source>
</evidence>
<evidence type="ECO:0000256" key="1">
    <source>
        <dbReference type="ARBA" id="ARBA00022714"/>
    </source>
</evidence>
<dbReference type="KEGG" id="rca:Rcas_0311"/>
<dbReference type="AlphaFoldDB" id="A7NG57"/>
<dbReference type="HOGENOM" id="CLU_055690_5_2_0"/>
<dbReference type="GO" id="GO:0016705">
    <property type="term" value="F:oxidoreductase activity, acting on paired donors, with incorporation or reduction of molecular oxygen"/>
    <property type="evidence" value="ECO:0007669"/>
    <property type="project" value="UniProtKB-ARBA"/>
</dbReference>
<keyword evidence="3" id="KW-0408">Iron</keyword>
<evidence type="ECO:0000256" key="2">
    <source>
        <dbReference type="ARBA" id="ARBA00022723"/>
    </source>
</evidence>
<dbReference type="Pfam" id="PF00355">
    <property type="entry name" value="Rieske"/>
    <property type="match status" value="1"/>
</dbReference>
<dbReference type="eggNOG" id="COG2146">
    <property type="taxonomic scope" value="Bacteria"/>
</dbReference>
<dbReference type="EMBL" id="CP000804">
    <property type="protein sequence ID" value="ABU56444.1"/>
    <property type="molecule type" value="Genomic_DNA"/>
</dbReference>
<dbReference type="GO" id="GO:0046872">
    <property type="term" value="F:metal ion binding"/>
    <property type="evidence" value="ECO:0007669"/>
    <property type="project" value="UniProtKB-KW"/>
</dbReference>
<evidence type="ECO:0000313" key="7">
    <source>
        <dbReference type="Proteomes" id="UP000000263"/>
    </source>
</evidence>
<sequence>MADFVRLATIHDLPDGGMRAVEYNGRRIALFRAGETIYATDDICSHDYAELSDGFFDPDDCTVECPLHGSRFDVRTGRPLTLPAVMPIEVFEVQRQGDDVLVRIG</sequence>
<dbReference type="PANTHER" id="PTHR21496">
    <property type="entry name" value="FERREDOXIN-RELATED"/>
    <property type="match status" value="1"/>
</dbReference>
<name>A7NG57_ROSCS</name>
<dbReference type="OrthoDB" id="9795104at2"/>
<dbReference type="Proteomes" id="UP000000263">
    <property type="component" value="Chromosome"/>
</dbReference>
<feature type="domain" description="Rieske" evidence="5">
    <location>
        <begin position="5"/>
        <end position="102"/>
    </location>
</feature>
<protein>
    <submittedName>
        <fullName evidence="6">Rieske (2Fe-2S) domain protein</fullName>
    </submittedName>
</protein>
<dbReference type="Gene3D" id="2.102.10.10">
    <property type="entry name" value="Rieske [2Fe-2S] iron-sulphur domain"/>
    <property type="match status" value="1"/>
</dbReference>
<organism evidence="6 7">
    <name type="scientific">Roseiflexus castenholzii (strain DSM 13941 / HLO8)</name>
    <dbReference type="NCBI Taxonomy" id="383372"/>
    <lineage>
        <taxon>Bacteria</taxon>
        <taxon>Bacillati</taxon>
        <taxon>Chloroflexota</taxon>
        <taxon>Chloroflexia</taxon>
        <taxon>Chloroflexales</taxon>
        <taxon>Roseiflexineae</taxon>
        <taxon>Roseiflexaceae</taxon>
        <taxon>Roseiflexus</taxon>
    </lineage>
</organism>
<keyword evidence="2" id="KW-0479">Metal-binding</keyword>
<dbReference type="GO" id="GO:0051537">
    <property type="term" value="F:2 iron, 2 sulfur cluster binding"/>
    <property type="evidence" value="ECO:0007669"/>
    <property type="project" value="UniProtKB-KW"/>
</dbReference>
<evidence type="ECO:0000259" key="5">
    <source>
        <dbReference type="PROSITE" id="PS51296"/>
    </source>
</evidence>
<evidence type="ECO:0000256" key="4">
    <source>
        <dbReference type="ARBA" id="ARBA00023014"/>
    </source>
</evidence>
<dbReference type="InterPro" id="IPR036922">
    <property type="entry name" value="Rieske_2Fe-2S_sf"/>
</dbReference>
<proteinExistence type="predicted"/>
<gene>
    <name evidence="6" type="ordered locus">Rcas_0311</name>
</gene>
<dbReference type="CDD" id="cd03528">
    <property type="entry name" value="Rieske_RO_ferredoxin"/>
    <property type="match status" value="1"/>
</dbReference>
<evidence type="ECO:0000313" key="6">
    <source>
        <dbReference type="EMBL" id="ABU56444.1"/>
    </source>
</evidence>
<keyword evidence="4" id="KW-0411">Iron-sulfur</keyword>
<dbReference type="STRING" id="383372.Rcas_0311"/>
<dbReference type="InterPro" id="IPR017941">
    <property type="entry name" value="Rieske_2Fe-2S"/>
</dbReference>
<keyword evidence="7" id="KW-1185">Reference proteome</keyword>
<keyword evidence="1" id="KW-0001">2Fe-2S</keyword>
<accession>A7NG57</accession>